<evidence type="ECO:0000256" key="1">
    <source>
        <dbReference type="ARBA" id="ARBA00022729"/>
    </source>
</evidence>
<evidence type="ECO:0000256" key="2">
    <source>
        <dbReference type="ARBA" id="ARBA00023157"/>
    </source>
</evidence>
<evidence type="ECO:0000313" key="7">
    <source>
        <dbReference type="Proteomes" id="UP001159405"/>
    </source>
</evidence>
<keyword evidence="7" id="KW-1185">Reference proteome</keyword>
<feature type="chain" id="PRO_5045667102" description="UPAR/Ly6 domain-containing protein" evidence="4">
    <location>
        <begin position="19"/>
        <end position="130"/>
    </location>
</feature>
<evidence type="ECO:0000313" key="6">
    <source>
        <dbReference type="EMBL" id="CAH3140018.1"/>
    </source>
</evidence>
<keyword evidence="3" id="KW-0812">Transmembrane</keyword>
<gene>
    <name evidence="6" type="ORF">PLOB_00040959</name>
</gene>
<proteinExistence type="predicted"/>
<evidence type="ECO:0000256" key="3">
    <source>
        <dbReference type="SAM" id="Phobius"/>
    </source>
</evidence>
<evidence type="ECO:0000256" key="4">
    <source>
        <dbReference type="SAM" id="SignalP"/>
    </source>
</evidence>
<dbReference type="InterPro" id="IPR045860">
    <property type="entry name" value="Snake_toxin-like_sf"/>
</dbReference>
<comment type="caution">
    <text evidence="6">The sequence shown here is derived from an EMBL/GenBank/DDBJ whole genome shotgun (WGS) entry which is preliminary data.</text>
</comment>
<dbReference type="SUPFAM" id="SSF57302">
    <property type="entry name" value="Snake toxin-like"/>
    <property type="match status" value="1"/>
</dbReference>
<name>A0ABN8PEK8_9CNID</name>
<feature type="domain" description="UPAR/Ly6" evidence="5">
    <location>
        <begin position="19"/>
        <end position="116"/>
    </location>
</feature>
<accession>A0ABN8PEK8</accession>
<feature type="transmembrane region" description="Helical" evidence="3">
    <location>
        <begin position="110"/>
        <end position="129"/>
    </location>
</feature>
<keyword evidence="2" id="KW-1015">Disulfide bond</keyword>
<keyword evidence="3" id="KW-1133">Transmembrane helix</keyword>
<keyword evidence="3" id="KW-0472">Membrane</keyword>
<reference evidence="6 7" key="1">
    <citation type="submission" date="2022-05" db="EMBL/GenBank/DDBJ databases">
        <authorList>
            <consortium name="Genoscope - CEA"/>
            <person name="William W."/>
        </authorList>
    </citation>
    <scope>NUCLEOTIDE SEQUENCE [LARGE SCALE GENOMIC DNA]</scope>
</reference>
<dbReference type="EMBL" id="CALNXK010000063">
    <property type="protein sequence ID" value="CAH3140018.1"/>
    <property type="molecule type" value="Genomic_DNA"/>
</dbReference>
<feature type="signal peptide" evidence="4">
    <location>
        <begin position="1"/>
        <end position="18"/>
    </location>
</feature>
<dbReference type="SMART" id="SM00134">
    <property type="entry name" value="LU"/>
    <property type="match status" value="1"/>
</dbReference>
<evidence type="ECO:0000259" key="5">
    <source>
        <dbReference type="SMART" id="SM00134"/>
    </source>
</evidence>
<sequence>MKILFGLAFLLCISVVYALKCNACVSLKSWDDCKSRTVQGTCTGSQDRCVKAHVDGEASVEQLKTAVEGFVKGCATASDCSAKNCTSIDPSLKITKCKIDCCKGDLCNGAQVPMVSAIMLLACAIAAFAR</sequence>
<keyword evidence="1 4" id="KW-0732">Signal</keyword>
<dbReference type="Pfam" id="PF00021">
    <property type="entry name" value="UPAR_LY6"/>
    <property type="match status" value="1"/>
</dbReference>
<organism evidence="6 7">
    <name type="scientific">Porites lobata</name>
    <dbReference type="NCBI Taxonomy" id="104759"/>
    <lineage>
        <taxon>Eukaryota</taxon>
        <taxon>Metazoa</taxon>
        <taxon>Cnidaria</taxon>
        <taxon>Anthozoa</taxon>
        <taxon>Hexacorallia</taxon>
        <taxon>Scleractinia</taxon>
        <taxon>Fungiina</taxon>
        <taxon>Poritidae</taxon>
        <taxon>Porites</taxon>
    </lineage>
</organism>
<dbReference type="PANTHER" id="PTHR10036:SF3">
    <property type="entry name" value="PROTEIN SLEEPLESS-RELATED"/>
    <property type="match status" value="1"/>
</dbReference>
<protein>
    <recommendedName>
        <fullName evidence="5">UPAR/Ly6 domain-containing protein</fullName>
    </recommendedName>
</protein>
<dbReference type="PANTHER" id="PTHR10036">
    <property type="entry name" value="CD59 GLYCOPROTEIN"/>
    <property type="match status" value="1"/>
</dbReference>
<dbReference type="InterPro" id="IPR016054">
    <property type="entry name" value="LY6_UPA_recep-like"/>
</dbReference>
<dbReference type="Proteomes" id="UP001159405">
    <property type="component" value="Unassembled WGS sequence"/>
</dbReference>
<dbReference type="Gene3D" id="2.10.60.10">
    <property type="entry name" value="CD59"/>
    <property type="match status" value="1"/>
</dbReference>